<feature type="domain" description="Peptidase M13 N-terminal" evidence="11">
    <location>
        <begin position="300"/>
        <end position="680"/>
    </location>
</feature>
<dbReference type="InterPro" id="IPR018497">
    <property type="entry name" value="Peptidase_M13_C"/>
</dbReference>
<keyword evidence="9" id="KW-0472">Membrane</keyword>
<feature type="region of interest" description="Disordered" evidence="8">
    <location>
        <begin position="46"/>
        <end position="77"/>
    </location>
</feature>
<keyword evidence="9" id="KW-1133">Transmembrane helix</keyword>
<keyword evidence="7" id="KW-0482">Metalloprotease</keyword>
<dbReference type="Gene3D" id="3.40.390.10">
    <property type="entry name" value="Collagenase (Catalytic Domain)"/>
    <property type="match status" value="2"/>
</dbReference>
<evidence type="ECO:0000256" key="9">
    <source>
        <dbReference type="SAM" id="Phobius"/>
    </source>
</evidence>
<proteinExistence type="inferred from homology"/>
<dbReference type="GO" id="GO:0046872">
    <property type="term" value="F:metal ion binding"/>
    <property type="evidence" value="ECO:0007669"/>
    <property type="project" value="UniProtKB-KW"/>
</dbReference>
<dbReference type="Pfam" id="PF05649">
    <property type="entry name" value="Peptidase_M13_N"/>
    <property type="match status" value="1"/>
</dbReference>
<protein>
    <submittedName>
        <fullName evidence="12">Uncharacterized protein</fullName>
    </submittedName>
</protein>
<gene>
    <name evidence="12" type="ORF">HPB48_022680</name>
</gene>
<dbReference type="AlphaFoldDB" id="A0A9J6GD31"/>
<dbReference type="InterPro" id="IPR024079">
    <property type="entry name" value="MetalloPept_cat_dom_sf"/>
</dbReference>
<dbReference type="Pfam" id="PF01431">
    <property type="entry name" value="Peptidase_M13"/>
    <property type="match status" value="1"/>
</dbReference>
<evidence type="ECO:0000313" key="12">
    <source>
        <dbReference type="EMBL" id="KAH9372344.1"/>
    </source>
</evidence>
<keyword evidence="4" id="KW-0479">Metal-binding</keyword>
<dbReference type="PANTHER" id="PTHR11733:SF241">
    <property type="entry name" value="GH26575P-RELATED"/>
    <property type="match status" value="1"/>
</dbReference>
<dbReference type="VEuPathDB" id="VectorBase:HLOH_047210"/>
<feature type="region of interest" description="Disordered" evidence="8">
    <location>
        <begin position="182"/>
        <end position="223"/>
    </location>
</feature>
<reference evidence="12 13" key="1">
    <citation type="journal article" date="2020" name="Cell">
        <title>Large-Scale Comparative Analyses of Tick Genomes Elucidate Their Genetic Diversity and Vector Capacities.</title>
        <authorList>
            <consortium name="Tick Genome and Microbiome Consortium (TIGMIC)"/>
            <person name="Jia N."/>
            <person name="Wang J."/>
            <person name="Shi W."/>
            <person name="Du L."/>
            <person name="Sun Y."/>
            <person name="Zhan W."/>
            <person name="Jiang J.F."/>
            <person name="Wang Q."/>
            <person name="Zhang B."/>
            <person name="Ji P."/>
            <person name="Bell-Sakyi L."/>
            <person name="Cui X.M."/>
            <person name="Yuan T.T."/>
            <person name="Jiang B.G."/>
            <person name="Yang W.F."/>
            <person name="Lam T.T."/>
            <person name="Chang Q.C."/>
            <person name="Ding S.J."/>
            <person name="Wang X.J."/>
            <person name="Zhu J.G."/>
            <person name="Ruan X.D."/>
            <person name="Zhao L."/>
            <person name="Wei J.T."/>
            <person name="Ye R.Z."/>
            <person name="Que T.C."/>
            <person name="Du C.H."/>
            <person name="Zhou Y.H."/>
            <person name="Cheng J.X."/>
            <person name="Dai P.F."/>
            <person name="Guo W.B."/>
            <person name="Han X.H."/>
            <person name="Huang E.J."/>
            <person name="Li L.F."/>
            <person name="Wei W."/>
            <person name="Gao Y.C."/>
            <person name="Liu J.Z."/>
            <person name="Shao H.Z."/>
            <person name="Wang X."/>
            <person name="Wang C.C."/>
            <person name="Yang T.C."/>
            <person name="Huo Q.B."/>
            <person name="Li W."/>
            <person name="Chen H.Y."/>
            <person name="Chen S.E."/>
            <person name="Zhou L.G."/>
            <person name="Ni X.B."/>
            <person name="Tian J.H."/>
            <person name="Sheng Y."/>
            <person name="Liu T."/>
            <person name="Pan Y.S."/>
            <person name="Xia L.Y."/>
            <person name="Li J."/>
            <person name="Zhao F."/>
            <person name="Cao W.C."/>
        </authorList>
    </citation>
    <scope>NUCLEOTIDE SEQUENCE [LARGE SCALE GENOMIC DNA]</scope>
    <source>
        <strain evidence="12">HaeL-2018</strain>
    </source>
</reference>
<dbReference type="Proteomes" id="UP000821853">
    <property type="component" value="Chromosome 4"/>
</dbReference>
<dbReference type="GO" id="GO:0016485">
    <property type="term" value="P:protein processing"/>
    <property type="evidence" value="ECO:0007669"/>
    <property type="project" value="TreeGrafter"/>
</dbReference>
<evidence type="ECO:0000256" key="4">
    <source>
        <dbReference type="ARBA" id="ARBA00022723"/>
    </source>
</evidence>
<evidence type="ECO:0000313" key="13">
    <source>
        <dbReference type="Proteomes" id="UP000821853"/>
    </source>
</evidence>
<comment type="cofactor">
    <cofactor evidence="1">
        <name>Zn(2+)</name>
        <dbReference type="ChEBI" id="CHEBI:29105"/>
    </cofactor>
</comment>
<dbReference type="InterPro" id="IPR000718">
    <property type="entry name" value="Peptidase_M13"/>
</dbReference>
<evidence type="ECO:0000256" key="3">
    <source>
        <dbReference type="ARBA" id="ARBA00022670"/>
    </source>
</evidence>
<sequence length="922" mass="103031">MASRRLHFTAAPSTPEILLTLWLRHGFVINKTTRVAVYAEYESAFDHPGIPDERSKGNDLAEAKTDKGPLDTDDHGGRTPCQHHFEADLIETSEGEARKDYDVHRHSRNTFAAPYQAMSTQQTTSDTALTMPNAPTSNTIPEPSMDEMHVAVDEDEDCSTESAPNSNRWIVVHRRHHAFGSAHQPVNHPKQHHHQSLQNGCGGSDAKRPYAGPPKGPKATYAQDETNETRYLGTEKAVLLRWVGVFVIACGIALAIAALSFLIRFLGSGTLEHAKGLCLTDSCQYQANLIESHVDRNVDPCEDFHAFACSKWTAPAEAYSYDTALMRVQIIKWFNGFHKLLENGAKRYVWATRAERMHKECMSDVDKSAIDKGIGLLKSFMRDRRIPWPGPPIPEVEPLSVLLDLAYNWNLGLWFDARPLRTAVTKGEPLLSLLIDHGAFIGAWSALHYQVVHGGTEAYSRYWNSIQSIFSEGTPLPDVGKSEIQDIATRESMILKALYDAAGSTVMKPARFQIKDVERYTPNISAAVWNRAIEENTVLTGSAAWHRPFDTITAADSAFLGVVNHLSTVFTREEILSHLSWFFAQVFVSLVNRNYLVAKFGDEAIANAQKPFFCATEVEASNELLIVALYTLLHFSAEVRDMIDLRMASVKNAVLEKIDGSMSWADKSSKEVVVAKVQKAETILWPPIEVLEDTALSATYGNVVRTKKSFIERWIDSYNITRTLRWDPRYHEAMKLARNFVLPYFRYDYVLNAVRVSIAALDRPFHVADGTAAMFYGGLGFVYARELVKAFDETGRLVDAEGNIGASWASQSWEEASLAKRDCLQGRSPFPEMPALEAVHSAFKRAVADEHGPQERVMLNYTEEQVFFITACFTLCAVSNSAVRLFSGDCNKAARNYAPFAAAFTCPVGSKMNPERQCPYFD</sequence>
<evidence type="ECO:0000259" key="10">
    <source>
        <dbReference type="Pfam" id="PF01431"/>
    </source>
</evidence>
<feature type="transmembrane region" description="Helical" evidence="9">
    <location>
        <begin position="239"/>
        <end position="263"/>
    </location>
</feature>
<keyword evidence="13" id="KW-1185">Reference proteome</keyword>
<keyword evidence="6" id="KW-0862">Zinc</keyword>
<dbReference type="GO" id="GO:0005886">
    <property type="term" value="C:plasma membrane"/>
    <property type="evidence" value="ECO:0007669"/>
    <property type="project" value="TreeGrafter"/>
</dbReference>
<dbReference type="SUPFAM" id="SSF55486">
    <property type="entry name" value="Metalloproteases ('zincins'), catalytic domain"/>
    <property type="match status" value="1"/>
</dbReference>
<keyword evidence="9" id="KW-0812">Transmembrane</keyword>
<accession>A0A9J6GD31</accession>
<dbReference type="GO" id="GO:0004222">
    <property type="term" value="F:metalloendopeptidase activity"/>
    <property type="evidence" value="ECO:0007669"/>
    <property type="project" value="InterPro"/>
</dbReference>
<dbReference type="PANTHER" id="PTHR11733">
    <property type="entry name" value="ZINC METALLOPROTEASE FAMILY M13 NEPRILYSIN-RELATED"/>
    <property type="match status" value="1"/>
</dbReference>
<evidence type="ECO:0000256" key="6">
    <source>
        <dbReference type="ARBA" id="ARBA00022833"/>
    </source>
</evidence>
<feature type="compositionally biased region" description="Basic and acidic residues" evidence="8">
    <location>
        <begin position="49"/>
        <end position="77"/>
    </location>
</feature>
<keyword evidence="5" id="KW-0378">Hydrolase</keyword>
<dbReference type="OMA" id="FFCATEV"/>
<feature type="domain" description="Peptidase M13 C-terminal" evidence="10">
    <location>
        <begin position="751"/>
        <end position="918"/>
    </location>
</feature>
<evidence type="ECO:0000259" key="11">
    <source>
        <dbReference type="Pfam" id="PF05649"/>
    </source>
</evidence>
<evidence type="ECO:0000256" key="1">
    <source>
        <dbReference type="ARBA" id="ARBA00001947"/>
    </source>
</evidence>
<dbReference type="InterPro" id="IPR008753">
    <property type="entry name" value="Peptidase_M13_N"/>
</dbReference>
<evidence type="ECO:0000256" key="8">
    <source>
        <dbReference type="SAM" id="MobiDB-lite"/>
    </source>
</evidence>
<name>A0A9J6GD31_HAELO</name>
<comment type="caution">
    <text evidence="12">The sequence shown here is derived from an EMBL/GenBank/DDBJ whole genome shotgun (WGS) entry which is preliminary data.</text>
</comment>
<keyword evidence="3" id="KW-0645">Protease</keyword>
<evidence type="ECO:0000256" key="2">
    <source>
        <dbReference type="ARBA" id="ARBA00007357"/>
    </source>
</evidence>
<evidence type="ECO:0000256" key="7">
    <source>
        <dbReference type="ARBA" id="ARBA00023049"/>
    </source>
</evidence>
<dbReference type="Gene3D" id="1.10.1380.10">
    <property type="entry name" value="Neutral endopeptidase , domain2"/>
    <property type="match status" value="1"/>
</dbReference>
<organism evidence="12 13">
    <name type="scientific">Haemaphysalis longicornis</name>
    <name type="common">Bush tick</name>
    <dbReference type="NCBI Taxonomy" id="44386"/>
    <lineage>
        <taxon>Eukaryota</taxon>
        <taxon>Metazoa</taxon>
        <taxon>Ecdysozoa</taxon>
        <taxon>Arthropoda</taxon>
        <taxon>Chelicerata</taxon>
        <taxon>Arachnida</taxon>
        <taxon>Acari</taxon>
        <taxon>Parasitiformes</taxon>
        <taxon>Ixodida</taxon>
        <taxon>Ixodoidea</taxon>
        <taxon>Ixodidae</taxon>
        <taxon>Haemaphysalinae</taxon>
        <taxon>Haemaphysalis</taxon>
    </lineage>
</organism>
<evidence type="ECO:0000256" key="5">
    <source>
        <dbReference type="ARBA" id="ARBA00022801"/>
    </source>
</evidence>
<dbReference type="EMBL" id="JABSTR010000006">
    <property type="protein sequence ID" value="KAH9372344.1"/>
    <property type="molecule type" value="Genomic_DNA"/>
</dbReference>
<comment type="similarity">
    <text evidence="2">Belongs to the peptidase M13 family.</text>
</comment>
<dbReference type="OrthoDB" id="6504585at2759"/>
<dbReference type="InterPro" id="IPR042089">
    <property type="entry name" value="Peptidase_M13_dom_2"/>
</dbReference>
<dbReference type="PROSITE" id="PS51885">
    <property type="entry name" value="NEPRILYSIN"/>
    <property type="match status" value="1"/>
</dbReference>